<keyword evidence="2" id="KW-0378">Hydrolase</keyword>
<reference evidence="2 3" key="1">
    <citation type="submission" date="2024-09" db="EMBL/GenBank/DDBJ databases">
        <authorList>
            <person name="Sun Q."/>
            <person name="Mori K."/>
        </authorList>
    </citation>
    <scope>NUCLEOTIDE SEQUENCE [LARGE SCALE GENOMIC DNA]</scope>
    <source>
        <strain evidence="2 3">JCM 9626</strain>
    </source>
</reference>
<keyword evidence="3" id="KW-1185">Reference proteome</keyword>
<organism evidence="2 3">
    <name type="scientific">Nocardioides plantarum</name>
    <dbReference type="NCBI Taxonomy" id="29299"/>
    <lineage>
        <taxon>Bacteria</taxon>
        <taxon>Bacillati</taxon>
        <taxon>Actinomycetota</taxon>
        <taxon>Actinomycetes</taxon>
        <taxon>Propionibacteriales</taxon>
        <taxon>Nocardioidaceae</taxon>
        <taxon>Nocardioides</taxon>
    </lineage>
</organism>
<dbReference type="InterPro" id="IPR029058">
    <property type="entry name" value="AB_hydrolase_fold"/>
</dbReference>
<comment type="caution">
    <text evidence="2">The sequence shown here is derived from an EMBL/GenBank/DDBJ whole genome shotgun (WGS) entry which is preliminary data.</text>
</comment>
<gene>
    <name evidence="2" type="ORF">ACFFRI_22360</name>
</gene>
<dbReference type="RefSeq" id="WP_140009599.1">
    <property type="nucleotide sequence ID" value="NZ_JBHMDG010000047.1"/>
</dbReference>
<dbReference type="PANTHER" id="PTHR43433:SF5">
    <property type="entry name" value="AB HYDROLASE-1 DOMAIN-CONTAINING PROTEIN"/>
    <property type="match status" value="1"/>
</dbReference>
<dbReference type="InterPro" id="IPR050471">
    <property type="entry name" value="AB_hydrolase"/>
</dbReference>
<proteinExistence type="predicted"/>
<evidence type="ECO:0000313" key="2">
    <source>
        <dbReference type="EMBL" id="MFB9315804.1"/>
    </source>
</evidence>
<sequence length="532" mass="56407">MTRPYYASTSRGQVRLYVGGTGRTLVVLAGLTRAASCVADELAALLPRRRVVVVETPGVGGSARADASGLAERVETVVAALGFLGRTEVDLVALEHAVALVPGVASGLAAAGTPCGVTVLVDERAPLAWADHGTTPPSPAARVDGTHLTAFWSFLRDRRLVRPDDPTQPRTHGAPLPGVRELHAGFVAATTRPEAYVRAWDELTRALTGGGVATAGATCVDTLAELASALPATGESDDGSSLAVPVTTPAPGTGLWHDYVQTSVGLAHLRRAGSTGRPLLVLSTGGGSSAQFEPVVRGLAEGRTVAALDYFGNGLSEPLDRTPDVGDLAAEAFAVADALGWDSFDVWGSHTGACTALEMTVTRPERIGRAVLEAPVVISADFRDDLQAHYFPDLAADPFGTHVQRAWHWRREVFLYWPWYRVDHAAARSIGLPSAEDLQLYAVGIHESGATYDGAYRAAFDYDTRARLPLLTRPAILVAGPHDMLANALDDAADLVPDDLLRIVDTPATVWWPDPEPQAAADTMTIYREFLR</sequence>
<evidence type="ECO:0000313" key="3">
    <source>
        <dbReference type="Proteomes" id="UP001589750"/>
    </source>
</evidence>
<dbReference type="Proteomes" id="UP001589750">
    <property type="component" value="Unassembled WGS sequence"/>
</dbReference>
<name>A0ABV5KJI4_9ACTN</name>
<dbReference type="GO" id="GO:0016787">
    <property type="term" value="F:hydrolase activity"/>
    <property type="evidence" value="ECO:0007669"/>
    <property type="project" value="UniProtKB-KW"/>
</dbReference>
<protein>
    <submittedName>
        <fullName evidence="2">Alpha/beta hydrolase</fullName>
    </submittedName>
</protein>
<feature type="domain" description="AB hydrolase-1" evidence="1">
    <location>
        <begin position="278"/>
        <end position="505"/>
    </location>
</feature>
<accession>A0ABV5KJI4</accession>
<dbReference type="PANTHER" id="PTHR43433">
    <property type="entry name" value="HYDROLASE, ALPHA/BETA FOLD FAMILY PROTEIN"/>
    <property type="match status" value="1"/>
</dbReference>
<dbReference type="EMBL" id="JBHMDG010000047">
    <property type="protein sequence ID" value="MFB9315804.1"/>
    <property type="molecule type" value="Genomic_DNA"/>
</dbReference>
<dbReference type="SUPFAM" id="SSF53474">
    <property type="entry name" value="alpha/beta-Hydrolases"/>
    <property type="match status" value="2"/>
</dbReference>
<dbReference type="Pfam" id="PF00561">
    <property type="entry name" value="Abhydrolase_1"/>
    <property type="match status" value="1"/>
</dbReference>
<dbReference type="InterPro" id="IPR000073">
    <property type="entry name" value="AB_hydrolase_1"/>
</dbReference>
<evidence type="ECO:0000259" key="1">
    <source>
        <dbReference type="Pfam" id="PF00561"/>
    </source>
</evidence>
<dbReference type="Gene3D" id="3.40.50.1820">
    <property type="entry name" value="alpha/beta hydrolase"/>
    <property type="match status" value="2"/>
</dbReference>